<dbReference type="SUPFAM" id="SSF56935">
    <property type="entry name" value="Porins"/>
    <property type="match status" value="1"/>
</dbReference>
<keyword evidence="5" id="KW-0812">Transmembrane</keyword>
<keyword evidence="6 11" id="KW-0732">Signal</keyword>
<evidence type="ECO:0000256" key="6">
    <source>
        <dbReference type="ARBA" id="ARBA00022729"/>
    </source>
</evidence>
<keyword evidence="3" id="KW-0813">Transport</keyword>
<dbReference type="InterPro" id="IPR023614">
    <property type="entry name" value="Porin_dom_sf"/>
</dbReference>
<keyword evidence="4" id="KW-1134">Transmembrane beta strand</keyword>
<evidence type="ECO:0000259" key="12">
    <source>
        <dbReference type="Pfam" id="PF13609"/>
    </source>
</evidence>
<dbReference type="Gene3D" id="2.40.160.10">
    <property type="entry name" value="Porin"/>
    <property type="match status" value="1"/>
</dbReference>
<keyword evidence="9" id="KW-0472">Membrane</keyword>
<protein>
    <submittedName>
        <fullName evidence="13">Porin</fullName>
    </submittedName>
</protein>
<organism evidence="13 14">
    <name type="scientific">Thiothrix winogradskyi</name>
    <dbReference type="NCBI Taxonomy" id="96472"/>
    <lineage>
        <taxon>Bacteria</taxon>
        <taxon>Pseudomonadati</taxon>
        <taxon>Pseudomonadota</taxon>
        <taxon>Gammaproteobacteria</taxon>
        <taxon>Thiotrichales</taxon>
        <taxon>Thiotrichaceae</taxon>
        <taxon>Thiothrix</taxon>
    </lineage>
</organism>
<keyword evidence="10" id="KW-0998">Cell outer membrane</keyword>
<dbReference type="PANTHER" id="PTHR34501:SF9">
    <property type="entry name" value="MAJOR OUTER MEMBRANE PROTEIN P.IA"/>
    <property type="match status" value="1"/>
</dbReference>
<feature type="domain" description="Porin" evidence="12">
    <location>
        <begin position="10"/>
        <end position="323"/>
    </location>
</feature>
<dbReference type="InterPro" id="IPR050298">
    <property type="entry name" value="Gram-neg_bact_OMP"/>
</dbReference>
<dbReference type="RefSeq" id="WP_236501046.1">
    <property type="nucleotide sequence ID" value="NZ_CP091244.1"/>
</dbReference>
<proteinExistence type="predicted"/>
<comment type="subunit">
    <text evidence="2">Homotrimer.</text>
</comment>
<comment type="subcellular location">
    <subcellularLocation>
        <location evidence="1">Cell outer membrane</location>
        <topology evidence="1">Multi-pass membrane protein</topology>
    </subcellularLocation>
</comment>
<feature type="signal peptide" evidence="11">
    <location>
        <begin position="1"/>
        <end position="21"/>
    </location>
</feature>
<evidence type="ECO:0000313" key="13">
    <source>
        <dbReference type="EMBL" id="UJS25739.1"/>
    </source>
</evidence>
<dbReference type="CDD" id="cd00342">
    <property type="entry name" value="gram_neg_porins"/>
    <property type="match status" value="1"/>
</dbReference>
<dbReference type="Proteomes" id="UP001054801">
    <property type="component" value="Chromosome"/>
</dbReference>
<name>A0ABY3T3C4_9GAMM</name>
<evidence type="ECO:0000256" key="11">
    <source>
        <dbReference type="SAM" id="SignalP"/>
    </source>
</evidence>
<sequence>MKNILAIAVATALIAPAAAMAETTLYGKLHASAGEVKDAAGTKTTAVESHSSRFGIKGSTELNDGMSATYGLEYGLDIDGDNGGGAAAGGNVGTTGTTGAPLSARNTFVGLKGGFGEVRLGRHDTPAKLATAGLDVFADTYADMANIINADAHRVNNVVAYINKFGPVGFAAAHSTGIGSATTGDGSAEANSVMANYSTGPFYAGLGYTDVDGGSIATGTAGAGVSAAEHINLGLGYKAEAGHAVNFVMENSSGATAVEDEAMMLSGVAKMGAVSFKAAVAQSERSGAAAGSNGKEEMTAIGFDYGLGKKTSVYILGTENKNTAKVEAGATKTTATVLGVVTEF</sequence>
<keyword evidence="8" id="KW-0626">Porin</keyword>
<feature type="chain" id="PRO_5045700030" evidence="11">
    <location>
        <begin position="22"/>
        <end position="344"/>
    </location>
</feature>
<evidence type="ECO:0000313" key="14">
    <source>
        <dbReference type="Proteomes" id="UP001054801"/>
    </source>
</evidence>
<evidence type="ECO:0000256" key="7">
    <source>
        <dbReference type="ARBA" id="ARBA00023065"/>
    </source>
</evidence>
<accession>A0ABY3T3C4</accession>
<evidence type="ECO:0000256" key="4">
    <source>
        <dbReference type="ARBA" id="ARBA00022452"/>
    </source>
</evidence>
<reference evidence="13" key="1">
    <citation type="journal article" date="2022" name="Microorganisms">
        <title>Two New Species of Filamentous Sulfur Bacteria of the Genus Thiothrix, Thiothrix winogradskyi sp. nov. and 'Candidatus Thiothrix sulfatifontis' sp. nov.</title>
        <authorList>
            <person name="Ravin N.V."/>
            <person name="Rossetti S."/>
            <person name="Beletsky A.V."/>
            <person name="Kadnikov V.V."/>
            <person name="Rudenko T.S."/>
            <person name="Smolyakov D.D."/>
            <person name="Moskvitina M.I."/>
            <person name="Gureeva M.V."/>
            <person name="Mardanov A.V."/>
            <person name="Grabovich M.Y."/>
        </authorList>
    </citation>
    <scope>NUCLEOTIDE SEQUENCE</scope>
    <source>
        <strain evidence="13">CT3</strain>
    </source>
</reference>
<evidence type="ECO:0000256" key="10">
    <source>
        <dbReference type="ARBA" id="ARBA00023237"/>
    </source>
</evidence>
<dbReference type="Pfam" id="PF13609">
    <property type="entry name" value="Porin_4"/>
    <property type="match status" value="1"/>
</dbReference>
<evidence type="ECO:0000256" key="3">
    <source>
        <dbReference type="ARBA" id="ARBA00022448"/>
    </source>
</evidence>
<evidence type="ECO:0000256" key="1">
    <source>
        <dbReference type="ARBA" id="ARBA00004571"/>
    </source>
</evidence>
<dbReference type="EMBL" id="CP091244">
    <property type="protein sequence ID" value="UJS25739.1"/>
    <property type="molecule type" value="Genomic_DNA"/>
</dbReference>
<evidence type="ECO:0000256" key="8">
    <source>
        <dbReference type="ARBA" id="ARBA00023114"/>
    </source>
</evidence>
<evidence type="ECO:0000256" key="2">
    <source>
        <dbReference type="ARBA" id="ARBA00011233"/>
    </source>
</evidence>
<evidence type="ECO:0000256" key="9">
    <source>
        <dbReference type="ARBA" id="ARBA00023136"/>
    </source>
</evidence>
<evidence type="ECO:0000256" key="5">
    <source>
        <dbReference type="ARBA" id="ARBA00022692"/>
    </source>
</evidence>
<gene>
    <name evidence="13" type="ORF">L2Y54_06765</name>
</gene>
<keyword evidence="7" id="KW-0406">Ion transport</keyword>
<dbReference type="InterPro" id="IPR033900">
    <property type="entry name" value="Gram_neg_porin_domain"/>
</dbReference>
<keyword evidence="14" id="KW-1185">Reference proteome</keyword>
<dbReference type="PANTHER" id="PTHR34501">
    <property type="entry name" value="PROTEIN YDDL-RELATED"/>
    <property type="match status" value="1"/>
</dbReference>